<keyword evidence="4" id="KW-1185">Reference proteome</keyword>
<dbReference type="PANTHER" id="PTHR30290:SF62">
    <property type="entry name" value="OLIGOPEPTIDE ABC TRANSPORTER, PERIPLASMIC OLIGOPEPTIDE-BINDING PROTEIN"/>
    <property type="match status" value="1"/>
</dbReference>
<dbReference type="InterPro" id="IPR039424">
    <property type="entry name" value="SBP_5"/>
</dbReference>
<evidence type="ECO:0000256" key="1">
    <source>
        <dbReference type="SAM" id="MobiDB-lite"/>
    </source>
</evidence>
<dbReference type="GO" id="GO:0015833">
    <property type="term" value="P:peptide transport"/>
    <property type="evidence" value="ECO:0007669"/>
    <property type="project" value="TreeGrafter"/>
</dbReference>
<accession>A0A1H1PYM9</accession>
<evidence type="ECO:0000259" key="2">
    <source>
        <dbReference type="Pfam" id="PF00496"/>
    </source>
</evidence>
<dbReference type="EMBL" id="LT629732">
    <property type="protein sequence ID" value="SDS15809.1"/>
    <property type="molecule type" value="Genomic_DNA"/>
</dbReference>
<gene>
    <name evidence="3" type="ORF">SAMN04489717_1801</name>
</gene>
<organism evidence="3 4">
    <name type="scientific">Actinopolymorpha singaporensis</name>
    <dbReference type="NCBI Taxonomy" id="117157"/>
    <lineage>
        <taxon>Bacteria</taxon>
        <taxon>Bacillati</taxon>
        <taxon>Actinomycetota</taxon>
        <taxon>Actinomycetes</taxon>
        <taxon>Propionibacteriales</taxon>
        <taxon>Actinopolymorphaceae</taxon>
        <taxon>Actinopolymorpha</taxon>
    </lineage>
</organism>
<sequence>MLDRRTFLYGTGLTAGAVMLGACSSGEGEQSGQSKASKPAASSGKGSERKPLSPPKKLTEAPMLADQVKAGKLPELARRIPSSPYVVPHKWLEPAKYGGNLNILVPETNDLQILEYMYGHSLLRFLNDALDIGPGLVESFESNEDASEWTLHFRKGLHWSDGQPWTTADIMFWWEDMVLNTDHTEVPPDEAKSGKGTVMKMTAPDEYTLVLTYDAPAPLTPMRLAGYVNRGNGSTWMEPKHYLKQYHPRYNKSVSKNWASADGEFEKKRNQVQTPGCPVMTGWVLKSYKEGRQAVWERNPYYWVVDREGRQLPNVDQITFRANKDVEVGKLQIQQGKVDYVHGPFTGLTLGDVSGFKQTEKRSGMQLFFWDSGTGTGSMFFFNYDYEDPKMRALVRKPKFRQALSYAFKREDARKQIYFNTGELSTGTMSPKAKEYQSGAEGQKVYKQWRDSYVKYDPDKAKALLDELGLKDTNGDGKREMPDGSPLAIRLDFPADTGTEHQQKNNMLKRDWEAVGLTVKLNPVAPEGYGDQWANGKLASQCAWEVSSGPDHLAQVAWMVPVEPSRWAPLEGQMYNLRGTPAEKEQLDVDPFKRTPPRMAPEKGGPIDRLWKLYDQAKLEPDEIRRRQIAFQMVKIHIEEGPFFMGTIANTPAVMLAHKDLRNVPRKENLSQGGFVNPWQHPTPAVYDPETYFWQNPDKHIT</sequence>
<dbReference type="Proteomes" id="UP000198983">
    <property type="component" value="Chromosome I"/>
</dbReference>
<reference evidence="3 4" key="1">
    <citation type="submission" date="2016-10" db="EMBL/GenBank/DDBJ databases">
        <authorList>
            <person name="de Groot N.N."/>
        </authorList>
    </citation>
    <scope>NUCLEOTIDE SEQUENCE [LARGE SCALE GENOMIC DNA]</scope>
    <source>
        <strain evidence="3 4">DSM 22024</strain>
    </source>
</reference>
<dbReference type="InterPro" id="IPR006311">
    <property type="entry name" value="TAT_signal"/>
</dbReference>
<dbReference type="InterPro" id="IPR000914">
    <property type="entry name" value="SBP_5_dom"/>
</dbReference>
<dbReference type="STRING" id="117157.SAMN04489717_1801"/>
<dbReference type="Gene3D" id="3.10.105.10">
    <property type="entry name" value="Dipeptide-binding Protein, Domain 3"/>
    <property type="match status" value="1"/>
</dbReference>
<proteinExistence type="predicted"/>
<evidence type="ECO:0000313" key="4">
    <source>
        <dbReference type="Proteomes" id="UP000198983"/>
    </source>
</evidence>
<protein>
    <submittedName>
        <fullName evidence="3">Peptide/nickel transport system substrate-binding protein</fullName>
    </submittedName>
</protein>
<dbReference type="Pfam" id="PF00496">
    <property type="entry name" value="SBP_bac_5"/>
    <property type="match status" value="1"/>
</dbReference>
<feature type="region of interest" description="Disordered" evidence="1">
    <location>
        <begin position="24"/>
        <end position="64"/>
    </location>
</feature>
<dbReference type="AlphaFoldDB" id="A0A1H1PYM9"/>
<dbReference type="PROSITE" id="PS51318">
    <property type="entry name" value="TAT"/>
    <property type="match status" value="1"/>
</dbReference>
<dbReference type="PROSITE" id="PS51257">
    <property type="entry name" value="PROKAR_LIPOPROTEIN"/>
    <property type="match status" value="1"/>
</dbReference>
<dbReference type="GO" id="GO:1904680">
    <property type="term" value="F:peptide transmembrane transporter activity"/>
    <property type="evidence" value="ECO:0007669"/>
    <property type="project" value="TreeGrafter"/>
</dbReference>
<feature type="domain" description="Solute-binding protein family 5" evidence="2">
    <location>
        <begin position="132"/>
        <end position="552"/>
    </location>
</feature>
<dbReference type="Gene3D" id="3.40.190.10">
    <property type="entry name" value="Periplasmic binding protein-like II"/>
    <property type="match status" value="1"/>
</dbReference>
<evidence type="ECO:0000313" key="3">
    <source>
        <dbReference type="EMBL" id="SDS15809.1"/>
    </source>
</evidence>
<name>A0A1H1PYM9_9ACTN</name>
<dbReference type="RefSeq" id="WP_092652303.1">
    <property type="nucleotide sequence ID" value="NZ_LT629732.1"/>
</dbReference>
<dbReference type="CDD" id="cd08500">
    <property type="entry name" value="PBP2_NikA_DppA_OppA_like_4"/>
    <property type="match status" value="1"/>
</dbReference>
<dbReference type="SUPFAM" id="SSF53850">
    <property type="entry name" value="Periplasmic binding protein-like II"/>
    <property type="match status" value="1"/>
</dbReference>
<dbReference type="PANTHER" id="PTHR30290">
    <property type="entry name" value="PERIPLASMIC BINDING COMPONENT OF ABC TRANSPORTER"/>
    <property type="match status" value="1"/>
</dbReference>
<dbReference type="OrthoDB" id="3795999at2"/>
<feature type="compositionally biased region" description="Low complexity" evidence="1">
    <location>
        <begin position="24"/>
        <end position="45"/>
    </location>
</feature>